<dbReference type="Proteomes" id="UP000077069">
    <property type="component" value="Unassembled WGS sequence"/>
</dbReference>
<sequence>MAPTSSTLAALKACNQLERDILEQMKEGMLSLLDGLIAEADKRDATMEELEEELDTVRALFTWNQTSATGNGKARIFSSLHSALQKVDRIMDDEIREIKNDMIDSYDRYLAATEQARAEYDRSVNDGDSSYKDVQLLQESRNLLESKSGQSQDLVVRVDEIKRKLNGLLSRSAMIPLKYWAHQRRNR</sequence>
<dbReference type="InParanoid" id="A0A177CLG7"/>
<evidence type="ECO:0000256" key="1">
    <source>
        <dbReference type="SAM" id="Coils"/>
    </source>
</evidence>
<accession>A0A177CLG7</accession>
<dbReference type="EMBL" id="KV441550">
    <property type="protein sequence ID" value="OAG08146.1"/>
    <property type="molecule type" value="Genomic_DNA"/>
</dbReference>
<gene>
    <name evidence="2" type="ORF">CC84DRAFT_1239286</name>
</gene>
<name>A0A177CLG7_9PLEO</name>
<dbReference type="AlphaFoldDB" id="A0A177CLG7"/>
<protein>
    <submittedName>
        <fullName evidence="2">Uncharacterized protein</fullName>
    </submittedName>
</protein>
<evidence type="ECO:0000313" key="2">
    <source>
        <dbReference type="EMBL" id="OAG08146.1"/>
    </source>
</evidence>
<dbReference type="OrthoDB" id="10530425at2759"/>
<proteinExistence type="predicted"/>
<reference evidence="2 3" key="1">
    <citation type="submission" date="2016-05" db="EMBL/GenBank/DDBJ databases">
        <title>Comparative analysis of secretome profiles of manganese(II)-oxidizing ascomycete fungi.</title>
        <authorList>
            <consortium name="DOE Joint Genome Institute"/>
            <person name="Zeiner C.A."/>
            <person name="Purvine S.O."/>
            <person name="Zink E.M."/>
            <person name="Wu S."/>
            <person name="Pasa-Tolic L."/>
            <person name="Chaput D.L."/>
            <person name="Haridas S."/>
            <person name="Grigoriev I.V."/>
            <person name="Santelli C.M."/>
            <person name="Hansel C.M."/>
        </authorList>
    </citation>
    <scope>NUCLEOTIDE SEQUENCE [LARGE SCALE GENOMIC DNA]</scope>
    <source>
        <strain evidence="2 3">AP3s5-JAC2a</strain>
    </source>
</reference>
<evidence type="ECO:0000313" key="3">
    <source>
        <dbReference type="Proteomes" id="UP000077069"/>
    </source>
</evidence>
<keyword evidence="3" id="KW-1185">Reference proteome</keyword>
<organism evidence="2 3">
    <name type="scientific">Paraphaeosphaeria sporulosa</name>
    <dbReference type="NCBI Taxonomy" id="1460663"/>
    <lineage>
        <taxon>Eukaryota</taxon>
        <taxon>Fungi</taxon>
        <taxon>Dikarya</taxon>
        <taxon>Ascomycota</taxon>
        <taxon>Pezizomycotina</taxon>
        <taxon>Dothideomycetes</taxon>
        <taxon>Pleosporomycetidae</taxon>
        <taxon>Pleosporales</taxon>
        <taxon>Massarineae</taxon>
        <taxon>Didymosphaeriaceae</taxon>
        <taxon>Paraphaeosphaeria</taxon>
    </lineage>
</organism>
<dbReference type="RefSeq" id="XP_018038511.1">
    <property type="nucleotide sequence ID" value="XM_018183973.1"/>
</dbReference>
<feature type="coiled-coil region" evidence="1">
    <location>
        <begin position="33"/>
        <end position="60"/>
    </location>
</feature>
<dbReference type="GeneID" id="28767459"/>
<keyword evidence="1" id="KW-0175">Coiled coil</keyword>